<feature type="transmembrane region" description="Helical" evidence="1">
    <location>
        <begin position="21"/>
        <end position="43"/>
    </location>
</feature>
<keyword evidence="1" id="KW-0812">Transmembrane</keyword>
<proteinExistence type="predicted"/>
<protein>
    <submittedName>
        <fullName evidence="2">Uncharacterized protein</fullName>
    </submittedName>
</protein>
<accession>A0ABW3L039</accession>
<evidence type="ECO:0000256" key="1">
    <source>
        <dbReference type="SAM" id="Phobius"/>
    </source>
</evidence>
<evidence type="ECO:0000313" key="3">
    <source>
        <dbReference type="Proteomes" id="UP001596990"/>
    </source>
</evidence>
<gene>
    <name evidence="2" type="ORF">ACFQ2J_01950</name>
</gene>
<keyword evidence="3" id="KW-1185">Reference proteome</keyword>
<reference evidence="3" key="1">
    <citation type="journal article" date="2019" name="Int. J. Syst. Evol. Microbiol.">
        <title>The Global Catalogue of Microorganisms (GCM) 10K type strain sequencing project: providing services to taxonomists for standard genome sequencing and annotation.</title>
        <authorList>
            <consortium name="The Broad Institute Genomics Platform"/>
            <consortium name="The Broad Institute Genome Sequencing Center for Infectious Disease"/>
            <person name="Wu L."/>
            <person name="Ma J."/>
        </authorList>
    </citation>
    <scope>NUCLEOTIDE SEQUENCE [LARGE SCALE GENOMIC DNA]</scope>
    <source>
        <strain evidence="3">CCUG 56607</strain>
    </source>
</reference>
<organism evidence="2 3">
    <name type="scientific">Thalassobacillus hwangdonensis</name>
    <dbReference type="NCBI Taxonomy" id="546108"/>
    <lineage>
        <taxon>Bacteria</taxon>
        <taxon>Bacillati</taxon>
        <taxon>Bacillota</taxon>
        <taxon>Bacilli</taxon>
        <taxon>Bacillales</taxon>
        <taxon>Bacillaceae</taxon>
        <taxon>Thalassobacillus</taxon>
    </lineage>
</organism>
<dbReference type="RefSeq" id="WP_386056090.1">
    <property type="nucleotide sequence ID" value="NZ_JBHTKL010000001.1"/>
</dbReference>
<sequence length="50" mass="5877">MDEHRNVEVERTVKKEDSSKVGVAFIKYGAYLIIFFGIIWFLINYVLPNL</sequence>
<evidence type="ECO:0000313" key="2">
    <source>
        <dbReference type="EMBL" id="MFD1017949.1"/>
    </source>
</evidence>
<dbReference type="Proteomes" id="UP001596990">
    <property type="component" value="Unassembled WGS sequence"/>
</dbReference>
<comment type="caution">
    <text evidence="2">The sequence shown here is derived from an EMBL/GenBank/DDBJ whole genome shotgun (WGS) entry which is preliminary data.</text>
</comment>
<keyword evidence="1" id="KW-0472">Membrane</keyword>
<dbReference type="EMBL" id="JBHTKL010000001">
    <property type="protein sequence ID" value="MFD1017949.1"/>
    <property type="molecule type" value="Genomic_DNA"/>
</dbReference>
<name>A0ABW3L039_9BACI</name>
<keyword evidence="1" id="KW-1133">Transmembrane helix</keyword>